<dbReference type="Proteomes" id="UP000547510">
    <property type="component" value="Unassembled WGS sequence"/>
</dbReference>
<dbReference type="AlphaFoldDB" id="A0A841CQ34"/>
<organism evidence="1 2">
    <name type="scientific">Saccharothrix tamanrassetensis</name>
    <dbReference type="NCBI Taxonomy" id="1051531"/>
    <lineage>
        <taxon>Bacteria</taxon>
        <taxon>Bacillati</taxon>
        <taxon>Actinomycetota</taxon>
        <taxon>Actinomycetes</taxon>
        <taxon>Pseudonocardiales</taxon>
        <taxon>Pseudonocardiaceae</taxon>
        <taxon>Saccharothrix</taxon>
    </lineage>
</organism>
<name>A0A841CQ34_9PSEU</name>
<dbReference type="Pfam" id="PF11316">
    <property type="entry name" value="Rhamno_transf"/>
    <property type="match status" value="1"/>
</dbReference>
<sequence length="287" mass="32223">MDHVILTRFNLPSVGAESIVRAREGWLTERVGLFERYCLPSVRAQTSENFEWIIYFDPESPEWLKDRIREHGGTYTPVFREQVSREELIEDITKLFPTKGDALITTNLDNDDGLAANFVARLQAHRPQSTRRTALYLGNGLVKSPEGLFAHHDRDNAFASVRESWDAPITCWADWHNRLHRHADVVSLGGAPGWLQVVHGGNVSNRTRGRLVSPAPYRPLFGDALDDVPEPDGRVLARDRFVGHPLRVARDGARYLAKTTAMRLLGPGGFEKAKQVLAARGRTKSPS</sequence>
<accession>A0A841CQ34</accession>
<evidence type="ECO:0008006" key="3">
    <source>
        <dbReference type="Google" id="ProtNLM"/>
    </source>
</evidence>
<dbReference type="EMBL" id="JACHJN010000011">
    <property type="protein sequence ID" value="MBB5959409.1"/>
    <property type="molecule type" value="Genomic_DNA"/>
</dbReference>
<evidence type="ECO:0000313" key="2">
    <source>
        <dbReference type="Proteomes" id="UP000547510"/>
    </source>
</evidence>
<gene>
    <name evidence="1" type="ORF">FHS29_006030</name>
</gene>
<evidence type="ECO:0000313" key="1">
    <source>
        <dbReference type="EMBL" id="MBB5959409.1"/>
    </source>
</evidence>
<proteinExistence type="predicted"/>
<dbReference type="InterPro" id="IPR021466">
    <property type="entry name" value="Put_rhamnosyl_transferase"/>
</dbReference>
<comment type="caution">
    <text evidence="1">The sequence shown here is derived from an EMBL/GenBank/DDBJ whole genome shotgun (WGS) entry which is preliminary data.</text>
</comment>
<protein>
    <recommendedName>
        <fullName evidence="3">Rhamnosyltransferase</fullName>
    </recommendedName>
</protein>
<dbReference type="RefSeq" id="WP_184696284.1">
    <property type="nucleotide sequence ID" value="NZ_JACHJN010000011.1"/>
</dbReference>
<keyword evidence="2" id="KW-1185">Reference proteome</keyword>
<reference evidence="1 2" key="1">
    <citation type="submission" date="2020-08" db="EMBL/GenBank/DDBJ databases">
        <title>Genomic Encyclopedia of Type Strains, Phase III (KMG-III): the genomes of soil and plant-associated and newly described type strains.</title>
        <authorList>
            <person name="Whitman W."/>
        </authorList>
    </citation>
    <scope>NUCLEOTIDE SEQUENCE [LARGE SCALE GENOMIC DNA]</scope>
    <source>
        <strain evidence="1 2">CECT 8640</strain>
    </source>
</reference>